<organism evidence="2 3">
    <name type="scientific">Ancylobacter pratisalsi</name>
    <dbReference type="NCBI Taxonomy" id="1745854"/>
    <lineage>
        <taxon>Bacteria</taxon>
        <taxon>Pseudomonadati</taxon>
        <taxon>Pseudomonadota</taxon>
        <taxon>Alphaproteobacteria</taxon>
        <taxon>Hyphomicrobiales</taxon>
        <taxon>Xanthobacteraceae</taxon>
        <taxon>Ancylobacter</taxon>
    </lineage>
</organism>
<sequence length="167" mass="18350">MALPVNASIDDEHPGRPMTGRAVLFWFLGFFGVVFAANFVLVREALSTFGGVETESSYQAGLEFRHESEAAALQAARNWRVDARLQQGAIEVSARDAAGLPIAGAELALTLRHPTDRRYDETLSPEPVGAGRWRASDAIAPGQWELVIELSRNGEREFRSTNRIVVK</sequence>
<evidence type="ECO:0000256" key="1">
    <source>
        <dbReference type="SAM" id="Phobius"/>
    </source>
</evidence>
<dbReference type="KEGG" id="apra:G3A50_12390"/>
<keyword evidence="1" id="KW-0812">Transmembrane</keyword>
<keyword evidence="3" id="KW-1185">Reference proteome</keyword>
<proteinExistence type="predicted"/>
<evidence type="ECO:0000313" key="2">
    <source>
        <dbReference type="EMBL" id="QIB34419.1"/>
    </source>
</evidence>
<dbReference type="EMBL" id="CP048630">
    <property type="protein sequence ID" value="QIB34419.1"/>
    <property type="molecule type" value="Genomic_DNA"/>
</dbReference>
<dbReference type="PIRSF" id="PIRSF011386">
    <property type="entry name" value="FixH"/>
    <property type="match status" value="1"/>
</dbReference>
<dbReference type="Proteomes" id="UP000464751">
    <property type="component" value="Chromosome"/>
</dbReference>
<gene>
    <name evidence="2" type="ORF">G3A50_12390</name>
</gene>
<feature type="transmembrane region" description="Helical" evidence="1">
    <location>
        <begin position="23"/>
        <end position="42"/>
    </location>
</feature>
<evidence type="ECO:0000313" key="3">
    <source>
        <dbReference type="Proteomes" id="UP000464751"/>
    </source>
</evidence>
<dbReference type="AlphaFoldDB" id="A0A6P1YM74"/>
<dbReference type="InterPro" id="IPR008620">
    <property type="entry name" value="FixH"/>
</dbReference>
<name>A0A6P1YM74_9HYPH</name>
<dbReference type="Pfam" id="PF05751">
    <property type="entry name" value="FixH"/>
    <property type="match status" value="1"/>
</dbReference>
<reference evidence="2 3" key="1">
    <citation type="submission" date="2020-02" db="EMBL/GenBank/DDBJ databases">
        <authorList>
            <person name="Li G."/>
        </authorList>
    </citation>
    <scope>NUCLEOTIDE SEQUENCE [LARGE SCALE GENOMIC DNA]</scope>
    <source>
        <strain evidence="2 3">DSM 102029</strain>
    </source>
</reference>
<dbReference type="InterPro" id="IPR018037">
    <property type="entry name" value="FixH_proteobacterial"/>
</dbReference>
<keyword evidence="1" id="KW-0472">Membrane</keyword>
<dbReference type="RefSeq" id="WP_163075562.1">
    <property type="nucleotide sequence ID" value="NZ_CP048630.1"/>
</dbReference>
<keyword evidence="1" id="KW-1133">Transmembrane helix</keyword>
<protein>
    <submittedName>
        <fullName evidence="2">FixH family protein</fullName>
    </submittedName>
</protein>
<accession>A0A6P1YM74</accession>